<evidence type="ECO:0000256" key="7">
    <source>
        <dbReference type="RuleBase" id="RU003346"/>
    </source>
</evidence>
<reference evidence="10 11" key="1">
    <citation type="submission" date="2019-04" db="EMBL/GenBank/DDBJ databases">
        <title>Friends and foes A comparative genomics study of 23 Aspergillus species from section Flavi.</title>
        <authorList>
            <consortium name="DOE Joint Genome Institute"/>
            <person name="Kjaerbolling I."/>
            <person name="Vesth T."/>
            <person name="Frisvad J.C."/>
            <person name="Nybo J.L."/>
            <person name="Theobald S."/>
            <person name="Kildgaard S."/>
            <person name="Isbrandt T."/>
            <person name="Kuo A."/>
            <person name="Sato A."/>
            <person name="Lyhne E.K."/>
            <person name="Kogle M.E."/>
            <person name="Wiebenga A."/>
            <person name="Kun R.S."/>
            <person name="Lubbers R.J."/>
            <person name="Makela M.R."/>
            <person name="Barry K."/>
            <person name="Chovatia M."/>
            <person name="Clum A."/>
            <person name="Daum C."/>
            <person name="Haridas S."/>
            <person name="He G."/>
            <person name="LaButti K."/>
            <person name="Lipzen A."/>
            <person name="Mondo S."/>
            <person name="Riley R."/>
            <person name="Salamov A."/>
            <person name="Simmons B.A."/>
            <person name="Magnuson J.K."/>
            <person name="Henrissat B."/>
            <person name="Mortensen U.H."/>
            <person name="Larsen T.O."/>
            <person name="Devries R.P."/>
            <person name="Grigoriev I.V."/>
            <person name="Machida M."/>
            <person name="Baker S.E."/>
            <person name="Andersen M.R."/>
        </authorList>
    </citation>
    <scope>NUCLEOTIDE SEQUENCE [LARGE SCALE GENOMIC DNA]</scope>
    <source>
        <strain evidence="10 11">IBT 18842</strain>
    </source>
</reference>
<comment type="similarity">
    <text evidence="2 7">Belongs to the major facilitator superfamily. Sugar transporter (TC 2.A.1.1) family.</text>
</comment>
<dbReference type="Proteomes" id="UP000325780">
    <property type="component" value="Unassembled WGS sequence"/>
</dbReference>
<feature type="transmembrane region" description="Helical" evidence="8">
    <location>
        <begin position="64"/>
        <end position="83"/>
    </location>
</feature>
<feature type="transmembrane region" description="Helical" evidence="8">
    <location>
        <begin position="314"/>
        <end position="332"/>
    </location>
</feature>
<feature type="transmembrane region" description="Helical" evidence="8">
    <location>
        <begin position="90"/>
        <end position="109"/>
    </location>
</feature>
<dbReference type="AlphaFoldDB" id="A0A5N6U7B3"/>
<evidence type="ECO:0000256" key="1">
    <source>
        <dbReference type="ARBA" id="ARBA00004141"/>
    </source>
</evidence>
<dbReference type="OrthoDB" id="508119at2759"/>
<keyword evidence="6 8" id="KW-0472">Membrane</keyword>
<protein>
    <submittedName>
        <fullName evidence="10">General substrate transporter</fullName>
    </submittedName>
</protein>
<feature type="transmembrane region" description="Helical" evidence="8">
    <location>
        <begin position="439"/>
        <end position="462"/>
    </location>
</feature>
<feature type="transmembrane region" description="Helical" evidence="8">
    <location>
        <begin position="367"/>
        <end position="388"/>
    </location>
</feature>
<keyword evidence="3 7" id="KW-0813">Transport</keyword>
<dbReference type="PANTHER" id="PTHR48022:SF23">
    <property type="entry name" value="MAJOR FACILITATOR SUPERFAMILY (MFS) PROFILE DOMAIN-CONTAINING PROTEIN"/>
    <property type="match status" value="1"/>
</dbReference>
<dbReference type="PANTHER" id="PTHR48022">
    <property type="entry name" value="PLASTIDIC GLUCOSE TRANSPORTER 4"/>
    <property type="match status" value="1"/>
</dbReference>
<evidence type="ECO:0000256" key="4">
    <source>
        <dbReference type="ARBA" id="ARBA00022692"/>
    </source>
</evidence>
<sequence length="514" mass="56177">MGLFKNYRVYVLTAVAYSGSLLFGFDTGVMGSVLALESFKKDFNLPSGSDGFADSKNAQVSSNVVSLLTAGCFFGAIFASFLNDKIGRRYSLIILTVVFLIGAALQTGAKNEIGMIYGGRVVAGLGIGGMSSITPVFVGESCPPEIRGRIAGLFQEFLVIGSTFAYWLDYGVSLHIPPSTKQWRTPIAIQLIPGGLMLIGLFFLKESPRWLVSKGRYEEALQSLAYIRNEPASSEVVQTEFAEIKTAADEERAATEGLTYKEFLQKSNRKRFLFAFVLMLCQQFSGTNSIGYYAPQIFQTIGLSATNSSLFATGVYGTVKVVATAVFLYIGIDRWGRKKSLIGGSIWMAAMMFIIGAVLATNPPDTSASSVSSASIAMVVMIYLYVIGYSASWGPTPWVYLSEIFPTRLRAYGVGLGATSQWLFNFVVTEFTPHAVNKIGWRTFLMFGIFCVAMGVFIVFFAKETKGRTLEEMDVLFGAVDESERRAAVEHTLNKGVATHVEQANDQNEQDKKV</sequence>
<feature type="domain" description="Major facilitator superfamily (MFS) profile" evidence="9">
    <location>
        <begin position="12"/>
        <end position="466"/>
    </location>
</feature>
<feature type="transmembrane region" description="Helical" evidence="8">
    <location>
        <begin position="115"/>
        <end position="138"/>
    </location>
</feature>
<feature type="transmembrane region" description="Helical" evidence="8">
    <location>
        <begin position="187"/>
        <end position="204"/>
    </location>
</feature>
<feature type="transmembrane region" description="Helical" evidence="8">
    <location>
        <begin position="150"/>
        <end position="167"/>
    </location>
</feature>
<evidence type="ECO:0000313" key="11">
    <source>
        <dbReference type="Proteomes" id="UP000325780"/>
    </source>
</evidence>
<dbReference type="NCBIfam" id="TIGR00879">
    <property type="entry name" value="SP"/>
    <property type="match status" value="1"/>
</dbReference>
<accession>A0A5N6U7B3</accession>
<evidence type="ECO:0000256" key="3">
    <source>
        <dbReference type="ARBA" id="ARBA00022448"/>
    </source>
</evidence>
<feature type="transmembrane region" description="Helical" evidence="8">
    <location>
        <begin position="7"/>
        <end position="25"/>
    </location>
</feature>
<dbReference type="EMBL" id="ML742029">
    <property type="protein sequence ID" value="KAE8154492.1"/>
    <property type="molecule type" value="Genomic_DNA"/>
</dbReference>
<dbReference type="GO" id="GO:0005351">
    <property type="term" value="F:carbohydrate:proton symporter activity"/>
    <property type="evidence" value="ECO:0007669"/>
    <property type="project" value="TreeGrafter"/>
</dbReference>
<evidence type="ECO:0000256" key="5">
    <source>
        <dbReference type="ARBA" id="ARBA00022989"/>
    </source>
</evidence>
<dbReference type="PROSITE" id="PS00217">
    <property type="entry name" value="SUGAR_TRANSPORT_2"/>
    <property type="match status" value="1"/>
</dbReference>
<dbReference type="InterPro" id="IPR005828">
    <property type="entry name" value="MFS_sugar_transport-like"/>
</dbReference>
<feature type="transmembrane region" description="Helical" evidence="8">
    <location>
        <begin position="272"/>
        <end position="294"/>
    </location>
</feature>
<evidence type="ECO:0000256" key="6">
    <source>
        <dbReference type="ARBA" id="ARBA00023136"/>
    </source>
</evidence>
<feature type="transmembrane region" description="Helical" evidence="8">
    <location>
        <begin position="409"/>
        <end position="427"/>
    </location>
</feature>
<dbReference type="SUPFAM" id="SSF103473">
    <property type="entry name" value="MFS general substrate transporter"/>
    <property type="match status" value="1"/>
</dbReference>
<dbReference type="InterPro" id="IPR050360">
    <property type="entry name" value="MFS_Sugar_Transporters"/>
</dbReference>
<keyword evidence="5 8" id="KW-1133">Transmembrane helix</keyword>
<gene>
    <name evidence="10" type="ORF">BDV25DRAFT_172119</name>
</gene>
<dbReference type="GO" id="GO:0016020">
    <property type="term" value="C:membrane"/>
    <property type="evidence" value="ECO:0007669"/>
    <property type="project" value="UniProtKB-SubCell"/>
</dbReference>
<evidence type="ECO:0000259" key="9">
    <source>
        <dbReference type="PROSITE" id="PS50850"/>
    </source>
</evidence>
<feature type="transmembrane region" description="Helical" evidence="8">
    <location>
        <begin position="341"/>
        <end position="361"/>
    </location>
</feature>
<organism evidence="10 11">
    <name type="scientific">Aspergillus avenaceus</name>
    <dbReference type="NCBI Taxonomy" id="36643"/>
    <lineage>
        <taxon>Eukaryota</taxon>
        <taxon>Fungi</taxon>
        <taxon>Dikarya</taxon>
        <taxon>Ascomycota</taxon>
        <taxon>Pezizomycotina</taxon>
        <taxon>Eurotiomycetes</taxon>
        <taxon>Eurotiomycetidae</taxon>
        <taxon>Eurotiales</taxon>
        <taxon>Aspergillaceae</taxon>
        <taxon>Aspergillus</taxon>
        <taxon>Aspergillus subgen. Circumdati</taxon>
    </lineage>
</organism>
<dbReference type="Pfam" id="PF00083">
    <property type="entry name" value="Sugar_tr"/>
    <property type="match status" value="1"/>
</dbReference>
<dbReference type="Gene3D" id="1.20.1250.20">
    <property type="entry name" value="MFS general substrate transporter like domains"/>
    <property type="match status" value="1"/>
</dbReference>
<comment type="subcellular location">
    <subcellularLocation>
        <location evidence="1">Membrane</location>
        <topology evidence="1">Multi-pass membrane protein</topology>
    </subcellularLocation>
</comment>
<evidence type="ECO:0000313" key="10">
    <source>
        <dbReference type="EMBL" id="KAE8154492.1"/>
    </source>
</evidence>
<dbReference type="FunFam" id="1.20.1250.20:FF:000026">
    <property type="entry name" value="MFS quinate transporter QutD"/>
    <property type="match status" value="1"/>
</dbReference>
<proteinExistence type="inferred from homology"/>
<dbReference type="InterPro" id="IPR003663">
    <property type="entry name" value="Sugar/inositol_transpt"/>
</dbReference>
<keyword evidence="11" id="KW-1185">Reference proteome</keyword>
<dbReference type="InterPro" id="IPR005829">
    <property type="entry name" value="Sugar_transporter_CS"/>
</dbReference>
<name>A0A5N6U7B3_ASPAV</name>
<dbReference type="PROSITE" id="PS50850">
    <property type="entry name" value="MFS"/>
    <property type="match status" value="1"/>
</dbReference>
<keyword evidence="4 8" id="KW-0812">Transmembrane</keyword>
<evidence type="ECO:0000256" key="8">
    <source>
        <dbReference type="SAM" id="Phobius"/>
    </source>
</evidence>
<dbReference type="InterPro" id="IPR020846">
    <property type="entry name" value="MFS_dom"/>
</dbReference>
<dbReference type="PRINTS" id="PR00171">
    <property type="entry name" value="SUGRTRNSPORT"/>
</dbReference>
<evidence type="ECO:0000256" key="2">
    <source>
        <dbReference type="ARBA" id="ARBA00010992"/>
    </source>
</evidence>
<dbReference type="InterPro" id="IPR036259">
    <property type="entry name" value="MFS_trans_sf"/>
</dbReference>